<dbReference type="InterPro" id="IPR000014">
    <property type="entry name" value="PAS"/>
</dbReference>
<dbReference type="PROSITE" id="PS50883">
    <property type="entry name" value="EAL"/>
    <property type="match status" value="1"/>
</dbReference>
<dbReference type="CDD" id="cd01949">
    <property type="entry name" value="GGDEF"/>
    <property type="match status" value="1"/>
</dbReference>
<dbReference type="SUPFAM" id="SSF141868">
    <property type="entry name" value="EAL domain-like"/>
    <property type="match status" value="1"/>
</dbReference>
<evidence type="ECO:0000259" key="1">
    <source>
        <dbReference type="PROSITE" id="PS50112"/>
    </source>
</evidence>
<dbReference type="EMBL" id="JBHLYR010000045">
    <property type="protein sequence ID" value="MFB9993294.1"/>
    <property type="molecule type" value="Genomic_DNA"/>
</dbReference>
<dbReference type="Pfam" id="PF00563">
    <property type="entry name" value="EAL"/>
    <property type="match status" value="1"/>
</dbReference>
<dbReference type="PANTHER" id="PTHR44757:SF2">
    <property type="entry name" value="BIOFILM ARCHITECTURE MAINTENANCE PROTEIN MBAA"/>
    <property type="match status" value="1"/>
</dbReference>
<evidence type="ECO:0000259" key="2">
    <source>
        <dbReference type="PROSITE" id="PS50113"/>
    </source>
</evidence>
<dbReference type="CDD" id="cd00130">
    <property type="entry name" value="PAS"/>
    <property type="match status" value="2"/>
</dbReference>
<dbReference type="SMART" id="SM00065">
    <property type="entry name" value="GAF"/>
    <property type="match status" value="1"/>
</dbReference>
<accession>A0ABV6B0M3</accession>
<dbReference type="InterPro" id="IPR029787">
    <property type="entry name" value="Nucleotide_cyclase"/>
</dbReference>
<feature type="domain" description="GGDEF" evidence="4">
    <location>
        <begin position="550"/>
        <end position="680"/>
    </location>
</feature>
<dbReference type="InterPro" id="IPR003018">
    <property type="entry name" value="GAF"/>
</dbReference>
<dbReference type="InterPro" id="IPR001633">
    <property type="entry name" value="EAL_dom"/>
</dbReference>
<dbReference type="SUPFAM" id="SSF55785">
    <property type="entry name" value="PYP-like sensor domain (PAS domain)"/>
    <property type="match status" value="2"/>
</dbReference>
<protein>
    <submittedName>
        <fullName evidence="5">EAL domain-containing protein</fullName>
    </submittedName>
</protein>
<dbReference type="InterPro" id="IPR000160">
    <property type="entry name" value="GGDEF_dom"/>
</dbReference>
<evidence type="ECO:0000313" key="6">
    <source>
        <dbReference type="Proteomes" id="UP001589733"/>
    </source>
</evidence>
<evidence type="ECO:0000259" key="3">
    <source>
        <dbReference type="PROSITE" id="PS50883"/>
    </source>
</evidence>
<dbReference type="Pfam" id="PF13426">
    <property type="entry name" value="PAS_9"/>
    <property type="match status" value="1"/>
</dbReference>
<dbReference type="PROSITE" id="PS50113">
    <property type="entry name" value="PAC"/>
    <property type="match status" value="1"/>
</dbReference>
<gene>
    <name evidence="5" type="ORF">ACFFLM_15075</name>
</gene>
<dbReference type="SUPFAM" id="SSF55781">
    <property type="entry name" value="GAF domain-like"/>
    <property type="match status" value="1"/>
</dbReference>
<dbReference type="SUPFAM" id="SSF55073">
    <property type="entry name" value="Nucleotide cyclase"/>
    <property type="match status" value="1"/>
</dbReference>
<dbReference type="SMART" id="SM00267">
    <property type="entry name" value="GGDEF"/>
    <property type="match status" value="1"/>
</dbReference>
<dbReference type="Pfam" id="PF08448">
    <property type="entry name" value="PAS_4"/>
    <property type="match status" value="1"/>
</dbReference>
<dbReference type="Pfam" id="PF13185">
    <property type="entry name" value="GAF_2"/>
    <property type="match status" value="1"/>
</dbReference>
<organism evidence="5 6">
    <name type="scientific">Deinococcus oregonensis</name>
    <dbReference type="NCBI Taxonomy" id="1805970"/>
    <lineage>
        <taxon>Bacteria</taxon>
        <taxon>Thermotogati</taxon>
        <taxon>Deinococcota</taxon>
        <taxon>Deinococci</taxon>
        <taxon>Deinococcales</taxon>
        <taxon>Deinococcaceae</taxon>
        <taxon>Deinococcus</taxon>
    </lineage>
</organism>
<dbReference type="InterPro" id="IPR043128">
    <property type="entry name" value="Rev_trsase/Diguanyl_cyclase"/>
</dbReference>
<dbReference type="Gene3D" id="3.30.450.40">
    <property type="match status" value="1"/>
</dbReference>
<dbReference type="InterPro" id="IPR052155">
    <property type="entry name" value="Biofilm_reg_signaling"/>
</dbReference>
<dbReference type="InterPro" id="IPR012226">
    <property type="entry name" value="Diguanyl_cyclase/Pdiesterase"/>
</dbReference>
<dbReference type="Proteomes" id="UP001589733">
    <property type="component" value="Unassembled WGS sequence"/>
</dbReference>
<dbReference type="PIRSF" id="PIRSF005925">
    <property type="entry name" value="Dos"/>
    <property type="match status" value="1"/>
</dbReference>
<dbReference type="InterPro" id="IPR001610">
    <property type="entry name" value="PAC"/>
</dbReference>
<feature type="domain" description="PAC" evidence="2">
    <location>
        <begin position="185"/>
        <end position="237"/>
    </location>
</feature>
<feature type="domain" description="PAS" evidence="1">
    <location>
        <begin position="109"/>
        <end position="148"/>
    </location>
</feature>
<dbReference type="Pfam" id="PF00990">
    <property type="entry name" value="GGDEF"/>
    <property type="match status" value="1"/>
</dbReference>
<dbReference type="SMART" id="SM00086">
    <property type="entry name" value="PAC"/>
    <property type="match status" value="1"/>
</dbReference>
<evidence type="ECO:0000313" key="5">
    <source>
        <dbReference type="EMBL" id="MFB9993294.1"/>
    </source>
</evidence>
<dbReference type="NCBIfam" id="TIGR00254">
    <property type="entry name" value="GGDEF"/>
    <property type="match status" value="1"/>
</dbReference>
<dbReference type="InterPro" id="IPR035919">
    <property type="entry name" value="EAL_sf"/>
</dbReference>
<dbReference type="InterPro" id="IPR029016">
    <property type="entry name" value="GAF-like_dom_sf"/>
</dbReference>
<dbReference type="PROSITE" id="PS50887">
    <property type="entry name" value="GGDEF"/>
    <property type="match status" value="1"/>
</dbReference>
<dbReference type="CDD" id="cd01948">
    <property type="entry name" value="EAL"/>
    <property type="match status" value="1"/>
</dbReference>
<dbReference type="Gene3D" id="3.30.450.20">
    <property type="entry name" value="PAS domain"/>
    <property type="match status" value="3"/>
</dbReference>
<dbReference type="SMART" id="SM00052">
    <property type="entry name" value="EAL"/>
    <property type="match status" value="1"/>
</dbReference>
<feature type="domain" description="EAL" evidence="3">
    <location>
        <begin position="689"/>
        <end position="943"/>
    </location>
</feature>
<dbReference type="InterPro" id="IPR013656">
    <property type="entry name" value="PAS_4"/>
</dbReference>
<name>A0ABV6B0M3_9DEIO</name>
<keyword evidence="6" id="KW-1185">Reference proteome</keyword>
<comment type="caution">
    <text evidence="5">The sequence shown here is derived from an EMBL/GenBank/DDBJ whole genome shotgun (WGS) entry which is preliminary data.</text>
</comment>
<dbReference type="Gene3D" id="3.20.20.450">
    <property type="entry name" value="EAL domain"/>
    <property type="match status" value="1"/>
</dbReference>
<dbReference type="Gene3D" id="3.30.70.270">
    <property type="match status" value="1"/>
</dbReference>
<dbReference type="PANTHER" id="PTHR44757">
    <property type="entry name" value="DIGUANYLATE CYCLASE DGCP"/>
    <property type="match status" value="1"/>
</dbReference>
<dbReference type="InterPro" id="IPR035965">
    <property type="entry name" value="PAS-like_dom_sf"/>
</dbReference>
<dbReference type="PROSITE" id="PS50112">
    <property type="entry name" value="PAS"/>
    <property type="match status" value="1"/>
</dbReference>
<sequence>MDALVMYDLSWHCVYVNLAAQRVFEALGLPVDQGGKTAWPLFPDLIGGALEQHLLDAVQHQAHRSFELPFADAGGGVQVEVYPSAHGAAVFFRNITWGRNAQQLQLQASEERYRHLVETMREGMAVVTVDFRIDYLNPQMVRLLGYQEAGEVLGRSALDFIGSAFQTQVRRQMEGRRQGIQGVSEPLELPLARRGGTTLWVEVSATPLMNQQQEVTGIIGLFTDITERKRIETELLERQTFAQELLESITDAFCACDAEWNFTYVNAQAAGLLRRRTIDLLGRKCWDVFPEAVVGVMEQHLRITMKERRTVEFEVYSPQQRMWFQLHAYPSGDGIAVCFRNVSLRKAAEQVEQARNQILERTVRGEPLEIILREIALLVEGQNPGLLSYVMLRRGKVLYNAAAPSLPAGFTDAVSSVRIEPEAGPCGAAAFLGVSITVENFISNSSWTEVRELALMHGLQACLSAPILSGTGEVLGTLCAYSRTAGAFPAVTVDLLQQARHLAAVAVEHHRLRDSLAYQAQHDALTGLPNRTLFNTRLEEAAQQAEAYQTPVALALIDLDDFKGINDVHGDHVGDEILQEITRRLLQFTRSGDTLARVGGDEFMVILPQTGEAEAEQLMRQMLHSVTAPILVAEQEQLISASIGISMLTNGGDVTHLQRHADLAMQSAKTLKAGIAFYQPAMNRRAAERLHLVQYLRRAVELNELELHYQPQVNLIDGTLSGMEALVRWRHPLWGTVAPLRFIPVAEETGLIIPIGEWVLREACRQAVLWRRQGYKQLRIAVNVSVLQFERDGFVQLVAQVLEDTGLDPEALELELTESAVMRNVEESVRRMTQLRALGVSLAIDDFGTGYSSLSYLSRLPLNLLKIDRSFVTHLHQDSSALPVVRAITSLAHNLGLTTIAEGIETQQECDLLRELGCHQGQGYLIARPLPASEALPVQGRLLLPGQSRQ</sequence>
<proteinExistence type="predicted"/>
<reference evidence="5 6" key="1">
    <citation type="submission" date="2024-09" db="EMBL/GenBank/DDBJ databases">
        <authorList>
            <person name="Sun Q."/>
            <person name="Mori K."/>
        </authorList>
    </citation>
    <scope>NUCLEOTIDE SEQUENCE [LARGE SCALE GENOMIC DNA]</scope>
    <source>
        <strain evidence="5 6">JCM 13503</strain>
    </source>
</reference>
<dbReference type="InterPro" id="IPR000700">
    <property type="entry name" value="PAS-assoc_C"/>
</dbReference>
<dbReference type="RefSeq" id="WP_380011826.1">
    <property type="nucleotide sequence ID" value="NZ_JBHLYR010000045.1"/>
</dbReference>
<dbReference type="NCBIfam" id="TIGR00229">
    <property type="entry name" value="sensory_box"/>
    <property type="match status" value="1"/>
</dbReference>
<evidence type="ECO:0000259" key="4">
    <source>
        <dbReference type="PROSITE" id="PS50887"/>
    </source>
</evidence>
<dbReference type="SMART" id="SM00091">
    <property type="entry name" value="PAS"/>
    <property type="match status" value="2"/>
</dbReference>